<reference evidence="1" key="1">
    <citation type="journal article" date="2019" name="bioRxiv">
        <title>The Genome of the Zebra Mussel, Dreissena polymorpha: A Resource for Invasive Species Research.</title>
        <authorList>
            <person name="McCartney M.A."/>
            <person name="Auch B."/>
            <person name="Kono T."/>
            <person name="Mallez S."/>
            <person name="Zhang Y."/>
            <person name="Obille A."/>
            <person name="Becker A."/>
            <person name="Abrahante J.E."/>
            <person name="Garbe J."/>
            <person name="Badalamenti J.P."/>
            <person name="Herman A."/>
            <person name="Mangelson H."/>
            <person name="Liachko I."/>
            <person name="Sullivan S."/>
            <person name="Sone E.D."/>
            <person name="Koren S."/>
            <person name="Silverstein K.A.T."/>
            <person name="Beckman K.B."/>
            <person name="Gohl D.M."/>
        </authorList>
    </citation>
    <scope>NUCLEOTIDE SEQUENCE</scope>
    <source>
        <strain evidence="1">Duluth1</strain>
        <tissue evidence="1">Whole animal</tissue>
    </source>
</reference>
<sequence>MSSVVCEHGFSLQNRIKVKLRTALTPANLDTLMKLAMGHDVQDFPYEQAIRHLKQKKEEVGKAI</sequence>
<accession>A0A9D4NMX6</accession>
<evidence type="ECO:0000313" key="1">
    <source>
        <dbReference type="EMBL" id="KAH3897370.1"/>
    </source>
</evidence>
<comment type="caution">
    <text evidence="1">The sequence shown here is derived from an EMBL/GenBank/DDBJ whole genome shotgun (WGS) entry which is preliminary data.</text>
</comment>
<gene>
    <name evidence="1" type="ORF">DPMN_021558</name>
</gene>
<dbReference type="AlphaFoldDB" id="A0A9D4NMX6"/>
<organism evidence="1 2">
    <name type="scientific">Dreissena polymorpha</name>
    <name type="common">Zebra mussel</name>
    <name type="synonym">Mytilus polymorpha</name>
    <dbReference type="NCBI Taxonomy" id="45954"/>
    <lineage>
        <taxon>Eukaryota</taxon>
        <taxon>Metazoa</taxon>
        <taxon>Spiralia</taxon>
        <taxon>Lophotrochozoa</taxon>
        <taxon>Mollusca</taxon>
        <taxon>Bivalvia</taxon>
        <taxon>Autobranchia</taxon>
        <taxon>Heteroconchia</taxon>
        <taxon>Euheterodonta</taxon>
        <taxon>Imparidentia</taxon>
        <taxon>Neoheterodontei</taxon>
        <taxon>Myida</taxon>
        <taxon>Dreissenoidea</taxon>
        <taxon>Dreissenidae</taxon>
        <taxon>Dreissena</taxon>
    </lineage>
</organism>
<dbReference type="Proteomes" id="UP000828390">
    <property type="component" value="Unassembled WGS sequence"/>
</dbReference>
<proteinExistence type="predicted"/>
<evidence type="ECO:0000313" key="2">
    <source>
        <dbReference type="Proteomes" id="UP000828390"/>
    </source>
</evidence>
<reference evidence="1" key="2">
    <citation type="submission" date="2020-11" db="EMBL/GenBank/DDBJ databases">
        <authorList>
            <person name="McCartney M.A."/>
            <person name="Auch B."/>
            <person name="Kono T."/>
            <person name="Mallez S."/>
            <person name="Becker A."/>
            <person name="Gohl D.M."/>
            <person name="Silverstein K.A.T."/>
            <person name="Koren S."/>
            <person name="Bechman K.B."/>
            <person name="Herman A."/>
            <person name="Abrahante J.E."/>
            <person name="Garbe J."/>
        </authorList>
    </citation>
    <scope>NUCLEOTIDE SEQUENCE</scope>
    <source>
        <strain evidence="1">Duluth1</strain>
        <tissue evidence="1">Whole animal</tissue>
    </source>
</reference>
<keyword evidence="2" id="KW-1185">Reference proteome</keyword>
<dbReference type="EMBL" id="JAIWYP010000001">
    <property type="protein sequence ID" value="KAH3897370.1"/>
    <property type="molecule type" value="Genomic_DNA"/>
</dbReference>
<name>A0A9D4NMX6_DREPO</name>
<protein>
    <submittedName>
        <fullName evidence="1">Uncharacterized protein</fullName>
    </submittedName>
</protein>